<dbReference type="Proteomes" id="UP000764110">
    <property type="component" value="Unassembled WGS sequence"/>
</dbReference>
<dbReference type="GO" id="GO:0016846">
    <property type="term" value="F:carbon-sulfur lyase activity"/>
    <property type="evidence" value="ECO:0007669"/>
    <property type="project" value="InterPro"/>
</dbReference>
<accession>A0A9P8S8Y5</accession>
<dbReference type="InterPro" id="IPR036615">
    <property type="entry name" value="Mur_ligase_C_dom_sf"/>
</dbReference>
<dbReference type="SUPFAM" id="SSF51316">
    <property type="entry name" value="Mss4-like"/>
    <property type="match status" value="2"/>
</dbReference>
<keyword evidence="11" id="KW-0460">Magnesium</keyword>
<dbReference type="Gene3D" id="3.90.190.20">
    <property type="entry name" value="Mur ligase, C-terminal domain"/>
    <property type="match status" value="1"/>
</dbReference>
<proteinExistence type="inferred from homology"/>
<dbReference type="EC" id="6.3.2.17" evidence="4"/>
<evidence type="ECO:0000256" key="13">
    <source>
        <dbReference type="ARBA" id="ARBA00030876"/>
    </source>
</evidence>
<dbReference type="EMBL" id="JACEFI010000006">
    <property type="protein sequence ID" value="KAH0597784.1"/>
    <property type="molecule type" value="Genomic_DNA"/>
</dbReference>
<keyword evidence="18" id="KW-1185">Reference proteome</keyword>
<dbReference type="GO" id="GO:0005739">
    <property type="term" value="C:mitochondrion"/>
    <property type="evidence" value="ECO:0007669"/>
    <property type="project" value="TreeGrafter"/>
</dbReference>
<dbReference type="PANTHER" id="PTHR11136:SF5">
    <property type="entry name" value="FOLYLPOLYGLUTAMATE SYNTHASE, MITOCHONDRIAL"/>
    <property type="match status" value="1"/>
</dbReference>
<dbReference type="PANTHER" id="PTHR11136">
    <property type="entry name" value="FOLYLPOLYGLUTAMATE SYNTHASE-RELATED"/>
    <property type="match status" value="1"/>
</dbReference>
<dbReference type="SUPFAM" id="SSF53623">
    <property type="entry name" value="MurD-like peptide ligases, catalytic domain"/>
    <property type="match status" value="1"/>
</dbReference>
<evidence type="ECO:0000256" key="7">
    <source>
        <dbReference type="ARBA" id="ARBA00022723"/>
    </source>
</evidence>
<evidence type="ECO:0000256" key="9">
    <source>
        <dbReference type="ARBA" id="ARBA00022833"/>
    </source>
</evidence>
<keyword evidence="8" id="KW-0547">Nucleotide-binding</keyword>
<evidence type="ECO:0000256" key="5">
    <source>
        <dbReference type="ARBA" id="ARBA00022563"/>
    </source>
</evidence>
<dbReference type="Pfam" id="PF04828">
    <property type="entry name" value="GFA"/>
    <property type="match status" value="1"/>
</dbReference>
<dbReference type="InterPro" id="IPR011057">
    <property type="entry name" value="Mss4-like_sf"/>
</dbReference>
<dbReference type="GO" id="GO:0006730">
    <property type="term" value="P:one-carbon metabolic process"/>
    <property type="evidence" value="ECO:0007669"/>
    <property type="project" value="UniProtKB-KW"/>
</dbReference>
<dbReference type="PROSITE" id="PS51891">
    <property type="entry name" value="CENP_V_GFA"/>
    <property type="match status" value="1"/>
</dbReference>
<dbReference type="AlphaFoldDB" id="A0A9P8S8Y5"/>
<evidence type="ECO:0000256" key="2">
    <source>
        <dbReference type="ARBA" id="ARBA00005495"/>
    </source>
</evidence>
<comment type="caution">
    <text evidence="17">The sequence shown here is derived from an EMBL/GenBank/DDBJ whole genome shotgun (WGS) entry which is preliminary data.</text>
</comment>
<evidence type="ECO:0000256" key="15">
    <source>
        <dbReference type="SAM" id="MobiDB-lite"/>
    </source>
</evidence>
<comment type="similarity">
    <text evidence="2">Belongs to the Gfa family.</text>
</comment>
<dbReference type="SUPFAM" id="SSF53244">
    <property type="entry name" value="MurD-like peptide ligases, peptide-binding domain"/>
    <property type="match status" value="1"/>
</dbReference>
<feature type="compositionally biased region" description="Basic and acidic residues" evidence="15">
    <location>
        <begin position="147"/>
        <end position="159"/>
    </location>
</feature>
<dbReference type="Gene3D" id="3.90.1590.10">
    <property type="entry name" value="glutathione-dependent formaldehyde- activating enzyme (gfa)"/>
    <property type="match status" value="2"/>
</dbReference>
<keyword evidence="10" id="KW-0067">ATP-binding</keyword>
<keyword evidence="7" id="KW-0479">Metal-binding</keyword>
<dbReference type="GO" id="GO:0005829">
    <property type="term" value="C:cytosol"/>
    <property type="evidence" value="ECO:0007669"/>
    <property type="project" value="TreeGrafter"/>
</dbReference>
<evidence type="ECO:0000256" key="6">
    <source>
        <dbReference type="ARBA" id="ARBA00022598"/>
    </source>
</evidence>
<feature type="region of interest" description="Disordered" evidence="15">
    <location>
        <begin position="147"/>
        <end position="172"/>
    </location>
</feature>
<evidence type="ECO:0000256" key="3">
    <source>
        <dbReference type="ARBA" id="ARBA00008276"/>
    </source>
</evidence>
<keyword evidence="6" id="KW-0436">Ligase</keyword>
<reference evidence="17 18" key="1">
    <citation type="submission" date="2020-07" db="EMBL/GenBank/DDBJ databases">
        <title>Metarhizium humberi genome.</title>
        <authorList>
            <person name="Lysoe E."/>
        </authorList>
    </citation>
    <scope>NUCLEOTIDE SEQUENCE [LARGE SCALE GENOMIC DNA]</scope>
    <source>
        <strain evidence="17 18">ESALQ1638</strain>
    </source>
</reference>
<dbReference type="GO" id="GO:0004326">
    <property type="term" value="F:tetrahydrofolylpolyglutamate synthase activity"/>
    <property type="evidence" value="ECO:0007669"/>
    <property type="project" value="UniProtKB-EC"/>
</dbReference>
<evidence type="ECO:0000256" key="8">
    <source>
        <dbReference type="ARBA" id="ARBA00022741"/>
    </source>
</evidence>
<evidence type="ECO:0000256" key="12">
    <source>
        <dbReference type="ARBA" id="ARBA00030592"/>
    </source>
</evidence>
<gene>
    <name evidence="17" type="ORF">MHUMG1_04156</name>
</gene>
<keyword evidence="5" id="KW-0554">One-carbon metabolism</keyword>
<keyword evidence="9" id="KW-0862">Zinc</keyword>
<evidence type="ECO:0000313" key="17">
    <source>
        <dbReference type="EMBL" id="KAH0597784.1"/>
    </source>
</evidence>
<protein>
    <recommendedName>
        <fullName evidence="4">tetrahydrofolate synthase</fullName>
        <ecNumber evidence="4">6.3.2.17</ecNumber>
    </recommendedName>
    <alternativeName>
        <fullName evidence="13">Folylpoly-gamma-glutamate synthetase</fullName>
    </alternativeName>
    <alternativeName>
        <fullName evidence="12">Tetrahydrofolylpolyglutamate synthase</fullName>
    </alternativeName>
</protein>
<dbReference type="GO" id="GO:0046872">
    <property type="term" value="F:metal ion binding"/>
    <property type="evidence" value="ECO:0007669"/>
    <property type="project" value="UniProtKB-KW"/>
</dbReference>
<dbReference type="InterPro" id="IPR001645">
    <property type="entry name" value="Folylpolyglutamate_synth"/>
</dbReference>
<comment type="pathway">
    <text evidence="1">Cofactor biosynthesis; tetrahydrofolylpolyglutamate biosynthesis.</text>
</comment>
<evidence type="ECO:0000256" key="14">
    <source>
        <dbReference type="ARBA" id="ARBA00047493"/>
    </source>
</evidence>
<dbReference type="Gene3D" id="3.40.1190.10">
    <property type="entry name" value="Mur-like, catalytic domain"/>
    <property type="match status" value="1"/>
</dbReference>
<dbReference type="InterPro" id="IPR036565">
    <property type="entry name" value="Mur-like_cat_sf"/>
</dbReference>
<evidence type="ECO:0000313" key="18">
    <source>
        <dbReference type="Proteomes" id="UP000764110"/>
    </source>
</evidence>
<evidence type="ECO:0000256" key="4">
    <source>
        <dbReference type="ARBA" id="ARBA00013025"/>
    </source>
</evidence>
<dbReference type="InterPro" id="IPR006913">
    <property type="entry name" value="CENP-V/GFA"/>
</dbReference>
<organism evidence="17 18">
    <name type="scientific">Metarhizium humberi</name>
    <dbReference type="NCBI Taxonomy" id="2596975"/>
    <lineage>
        <taxon>Eukaryota</taxon>
        <taxon>Fungi</taxon>
        <taxon>Dikarya</taxon>
        <taxon>Ascomycota</taxon>
        <taxon>Pezizomycotina</taxon>
        <taxon>Sordariomycetes</taxon>
        <taxon>Hypocreomycetidae</taxon>
        <taxon>Hypocreales</taxon>
        <taxon>Clavicipitaceae</taxon>
        <taxon>Metarhizium</taxon>
    </lineage>
</organism>
<comment type="catalytic activity">
    <reaction evidence="14">
        <text>(6S)-5,6,7,8-tetrahydrofolyl-(gamma-L-Glu)(n) + L-glutamate + ATP = (6S)-5,6,7,8-tetrahydrofolyl-(gamma-L-Glu)(n+1) + ADP + phosphate + H(+)</text>
        <dbReference type="Rhea" id="RHEA:10580"/>
        <dbReference type="Rhea" id="RHEA-COMP:14738"/>
        <dbReference type="Rhea" id="RHEA-COMP:14740"/>
        <dbReference type="ChEBI" id="CHEBI:15378"/>
        <dbReference type="ChEBI" id="CHEBI:29985"/>
        <dbReference type="ChEBI" id="CHEBI:30616"/>
        <dbReference type="ChEBI" id="CHEBI:43474"/>
        <dbReference type="ChEBI" id="CHEBI:141005"/>
        <dbReference type="ChEBI" id="CHEBI:456216"/>
        <dbReference type="EC" id="6.3.2.17"/>
    </reaction>
</comment>
<name>A0A9P8S8Y5_9HYPO</name>
<evidence type="ECO:0000256" key="11">
    <source>
        <dbReference type="ARBA" id="ARBA00022842"/>
    </source>
</evidence>
<feature type="domain" description="CENP-V/GFA" evidence="16">
    <location>
        <begin position="10"/>
        <end position="151"/>
    </location>
</feature>
<dbReference type="NCBIfam" id="TIGR01499">
    <property type="entry name" value="folC"/>
    <property type="match status" value="1"/>
</dbReference>
<evidence type="ECO:0000259" key="16">
    <source>
        <dbReference type="PROSITE" id="PS51891"/>
    </source>
</evidence>
<dbReference type="PROSITE" id="PS01012">
    <property type="entry name" value="FOLYLPOLYGLU_SYNT_2"/>
    <property type="match status" value="1"/>
</dbReference>
<dbReference type="InterPro" id="IPR018109">
    <property type="entry name" value="Folylpolyglutamate_synth_CS"/>
</dbReference>
<dbReference type="GO" id="GO:0005524">
    <property type="term" value="F:ATP binding"/>
    <property type="evidence" value="ECO:0007669"/>
    <property type="project" value="UniProtKB-KW"/>
</dbReference>
<sequence>MASSEETKSLEAECLCGSIHFTFDIPVASLPLSVYLCHCSICRHATGAPTVFHSVLPKNTTPNFISPSTERNLTSFKPAEDCTYDFCSTCGCHVAGVSFDRKEWTIATSMFKDHGPDKFKITSHVFSKSGPGSAIPAVVSKIDGRDIKHWNPPDDDPRAKVNRPTAEAGPTGEDRLRAQCYCGGVSFTFGRPNDEVRNDAFMSKYVSPRDQNKWLAIYDVCDDCRLANGTHVAGWTFVPLMLCDPPIKTDLKIGTARTYASSPGVLRSFCGTCGATVMYSCAARMPTAEKAVVDIATGILRCPEGVMGEDWLTWRAALAFEQTGVRPKRLPARHGNSEQDLQYSILSQYQRSKSTPSKTGLFISPHLIAVRERIRIDSAPISEDLFAKYFFQVWDRLGESSACPEDAAPGSRPLYARYLTLMSWHAFLQEGVDCAVYETGIGGEFDATNIVERPVASGISTLGIDHVFVLGDTVDKIAWHKAGIMKPGSPAFTVEQVPSAAEVLQTRAKDKGVDLTVLSVDKRLARVKIRPDALFQKKNATLAIALAESALRKLGVQLGGNGTSLSKEFTDGLEETVFRGRCEVKDEGVVKWFVDGAHTADSLKMSAKWFADETSNRQVSFPATIASGPRIMIFNQQGRTEAVDFLTPLQKATSRNSLPSFDHAVFCTNVTYAKTGYKRDFVNRGIDPKEIETLSVQKRFADKWSEIDPGSKVVVIPTIEEALDYARRVGEEEGTQAVAYVTGSLHLVGGALGILEKADAL</sequence>
<comment type="similarity">
    <text evidence="3">Belongs to the folylpolyglutamate synthase family.</text>
</comment>
<evidence type="ECO:0000256" key="1">
    <source>
        <dbReference type="ARBA" id="ARBA00005150"/>
    </source>
</evidence>
<evidence type="ECO:0000256" key="10">
    <source>
        <dbReference type="ARBA" id="ARBA00022840"/>
    </source>
</evidence>